<comment type="subcellular location">
    <subcellularLocation>
        <location evidence="2">Cell membrane</location>
        <topology evidence="2">Multi-pass membrane protein</topology>
    </subcellularLocation>
</comment>
<dbReference type="InterPro" id="IPR005467">
    <property type="entry name" value="His_kinase_dom"/>
</dbReference>
<dbReference type="RefSeq" id="WP_113035367.1">
    <property type="nucleotide sequence ID" value="NZ_QMFB01000030.1"/>
</dbReference>
<keyword evidence="7 14" id="KW-0812">Transmembrane</keyword>
<evidence type="ECO:0000313" key="18">
    <source>
        <dbReference type="Proteomes" id="UP000250369"/>
    </source>
</evidence>
<evidence type="ECO:0000256" key="4">
    <source>
        <dbReference type="ARBA" id="ARBA00022475"/>
    </source>
</evidence>
<dbReference type="SMART" id="SM00387">
    <property type="entry name" value="HATPase_c"/>
    <property type="match status" value="1"/>
</dbReference>
<evidence type="ECO:0000256" key="6">
    <source>
        <dbReference type="ARBA" id="ARBA00022679"/>
    </source>
</evidence>
<dbReference type="AlphaFoldDB" id="A0A329M3R7"/>
<comment type="catalytic activity">
    <reaction evidence="1">
        <text>ATP + protein L-histidine = ADP + protein N-phospho-L-histidine.</text>
        <dbReference type="EC" id="2.7.13.3"/>
    </reaction>
</comment>
<evidence type="ECO:0000256" key="13">
    <source>
        <dbReference type="ARBA" id="ARBA00023136"/>
    </source>
</evidence>
<dbReference type="Pfam" id="PF00672">
    <property type="entry name" value="HAMP"/>
    <property type="match status" value="1"/>
</dbReference>
<dbReference type="CDD" id="cd06225">
    <property type="entry name" value="HAMP"/>
    <property type="match status" value="1"/>
</dbReference>
<evidence type="ECO:0000256" key="2">
    <source>
        <dbReference type="ARBA" id="ARBA00004651"/>
    </source>
</evidence>
<evidence type="ECO:0000256" key="11">
    <source>
        <dbReference type="ARBA" id="ARBA00022989"/>
    </source>
</evidence>
<dbReference type="InterPro" id="IPR010559">
    <property type="entry name" value="Sig_transdc_His_kin_internal"/>
</dbReference>
<dbReference type="InterPro" id="IPR003594">
    <property type="entry name" value="HATPase_dom"/>
</dbReference>
<dbReference type="CDD" id="cd12912">
    <property type="entry name" value="PDC2_MCP_like"/>
    <property type="match status" value="1"/>
</dbReference>
<evidence type="ECO:0000256" key="10">
    <source>
        <dbReference type="ARBA" id="ARBA00022840"/>
    </source>
</evidence>
<evidence type="ECO:0000259" key="15">
    <source>
        <dbReference type="PROSITE" id="PS50109"/>
    </source>
</evidence>
<dbReference type="GO" id="GO:0000155">
    <property type="term" value="F:phosphorelay sensor kinase activity"/>
    <property type="evidence" value="ECO:0007669"/>
    <property type="project" value="InterPro"/>
</dbReference>
<evidence type="ECO:0000256" key="12">
    <source>
        <dbReference type="ARBA" id="ARBA00023012"/>
    </source>
</evidence>
<dbReference type="PANTHER" id="PTHR34220:SF7">
    <property type="entry name" value="SENSOR HISTIDINE KINASE YPDA"/>
    <property type="match status" value="1"/>
</dbReference>
<feature type="domain" description="Histidine kinase" evidence="15">
    <location>
        <begin position="490"/>
        <end position="601"/>
    </location>
</feature>
<dbReference type="OrthoDB" id="2491077at2"/>
<protein>
    <recommendedName>
        <fullName evidence="3">histidine kinase</fullName>
        <ecNumber evidence="3">2.7.13.3</ecNumber>
    </recommendedName>
</protein>
<accession>A0A329M3R7</accession>
<dbReference type="SUPFAM" id="SSF55874">
    <property type="entry name" value="ATPase domain of HSP90 chaperone/DNA topoisomerase II/histidine kinase"/>
    <property type="match status" value="1"/>
</dbReference>
<dbReference type="Gene3D" id="6.10.340.10">
    <property type="match status" value="1"/>
</dbReference>
<dbReference type="GO" id="GO:0005886">
    <property type="term" value="C:plasma membrane"/>
    <property type="evidence" value="ECO:0007669"/>
    <property type="project" value="UniProtKB-SubCell"/>
</dbReference>
<reference evidence="17 18" key="1">
    <citation type="journal article" date="2009" name="Int. J. Syst. Evol. Microbiol.">
        <title>Paenibacillus contaminans sp. nov., isolated from a contaminated laboratory plate.</title>
        <authorList>
            <person name="Chou J.H."/>
            <person name="Lee J.H."/>
            <person name="Lin M.C."/>
            <person name="Chang P.S."/>
            <person name="Arun A.B."/>
            <person name="Young C.C."/>
            <person name="Chen W.M."/>
        </authorList>
    </citation>
    <scope>NUCLEOTIDE SEQUENCE [LARGE SCALE GENOMIC DNA]</scope>
    <source>
        <strain evidence="17 18">CKOBP-6</strain>
    </source>
</reference>
<keyword evidence="5" id="KW-0597">Phosphoprotein</keyword>
<evidence type="ECO:0000256" key="5">
    <source>
        <dbReference type="ARBA" id="ARBA00022553"/>
    </source>
</evidence>
<dbReference type="PROSITE" id="PS50109">
    <property type="entry name" value="HIS_KIN"/>
    <property type="match status" value="1"/>
</dbReference>
<gene>
    <name evidence="17" type="ORF">DQG23_33385</name>
</gene>
<comment type="caution">
    <text evidence="17">The sequence shown here is derived from an EMBL/GenBank/DDBJ whole genome shotgun (WGS) entry which is preliminary data.</text>
</comment>
<evidence type="ECO:0000256" key="3">
    <source>
        <dbReference type="ARBA" id="ARBA00012438"/>
    </source>
</evidence>
<dbReference type="SUPFAM" id="SSF158472">
    <property type="entry name" value="HAMP domain-like"/>
    <property type="match status" value="1"/>
</dbReference>
<dbReference type="Pfam" id="PF02743">
    <property type="entry name" value="dCache_1"/>
    <property type="match status" value="1"/>
</dbReference>
<evidence type="ECO:0000256" key="9">
    <source>
        <dbReference type="ARBA" id="ARBA00022777"/>
    </source>
</evidence>
<dbReference type="Pfam" id="PF02518">
    <property type="entry name" value="HATPase_c"/>
    <property type="match status" value="1"/>
</dbReference>
<dbReference type="PANTHER" id="PTHR34220">
    <property type="entry name" value="SENSOR HISTIDINE KINASE YPDA"/>
    <property type="match status" value="1"/>
</dbReference>
<dbReference type="Gene3D" id="3.30.565.10">
    <property type="entry name" value="Histidine kinase-like ATPase, C-terminal domain"/>
    <property type="match status" value="1"/>
</dbReference>
<keyword evidence="13 14" id="KW-0472">Membrane</keyword>
<sequence length="605" mass="68779">MKRLRLPIPFSIKTNMILAFLGVSLISILILNLFTIHYFSEAVKKDFFTISGEAQSRLNYHLDDYFKQIASSTSTLLKSDLNQSWLSGKRVHTSDDIDNIQMELKRYVAFNFPEIIGMFLVNREQRIISMTGNINTDSLSYRNEPWYDLPPNDSLVILPTHRTAYPYPQQNGTPVLSLLIPIYSTDDLNVTGKLVIDITFSKIHDILGKSALGKTGFFFILADDRIVYHPNQDWLGMGVGRTDLASLSFDREEQSSIQYWNGDKMLVSVKRSTITDWNIVSIVPFDEMSSGLKAARGSTFFAFMIVSVAIIAVVPLVSNIFVKPIIRLKQVMQSVARGDFSVRAVDDAGQMEFQQLGHSFNRMVEQINELLETVYELRIQEMHVRLRQKEALIQALQNQINPHLLYNSLDIIKSIAYLENVPRVEKMAKNLADVYRYTAKYAESEVTIGDELTHLSKYLEIIRVRFPHYFESHIYVNEKFHDCLIEKLTLQPLVENAVKYGIEPKGGHGAIMVSAFQDDAVLVIEIADNGPGISEERMRELNERLAFITNHVKDKQLPQESLGIASVQARLVLKYGEDYGVALHSFPGRGTVVSIRIPYRSPKIG</sequence>
<keyword evidence="6" id="KW-0808">Transferase</keyword>
<keyword evidence="4" id="KW-1003">Cell membrane</keyword>
<keyword evidence="9 17" id="KW-0418">Kinase</keyword>
<keyword evidence="11 14" id="KW-1133">Transmembrane helix</keyword>
<organism evidence="17 18">
    <name type="scientific">Paenibacillus contaminans</name>
    <dbReference type="NCBI Taxonomy" id="450362"/>
    <lineage>
        <taxon>Bacteria</taxon>
        <taxon>Bacillati</taxon>
        <taxon>Bacillota</taxon>
        <taxon>Bacilli</taxon>
        <taxon>Bacillales</taxon>
        <taxon>Paenibacillaceae</taxon>
        <taxon>Paenibacillus</taxon>
    </lineage>
</organism>
<dbReference type="PROSITE" id="PS50885">
    <property type="entry name" value="HAMP"/>
    <property type="match status" value="1"/>
</dbReference>
<dbReference type="EMBL" id="QMFB01000030">
    <property type="protein sequence ID" value="RAV13303.1"/>
    <property type="molecule type" value="Genomic_DNA"/>
</dbReference>
<dbReference type="Proteomes" id="UP000250369">
    <property type="component" value="Unassembled WGS sequence"/>
</dbReference>
<dbReference type="EC" id="2.7.13.3" evidence="3"/>
<dbReference type="InterPro" id="IPR003660">
    <property type="entry name" value="HAMP_dom"/>
</dbReference>
<evidence type="ECO:0000256" key="7">
    <source>
        <dbReference type="ARBA" id="ARBA00022692"/>
    </source>
</evidence>
<keyword evidence="10" id="KW-0067">ATP-binding</keyword>
<dbReference type="GO" id="GO:0005524">
    <property type="term" value="F:ATP binding"/>
    <property type="evidence" value="ECO:0007669"/>
    <property type="project" value="UniProtKB-KW"/>
</dbReference>
<dbReference type="SMART" id="SM00304">
    <property type="entry name" value="HAMP"/>
    <property type="match status" value="1"/>
</dbReference>
<evidence type="ECO:0000256" key="14">
    <source>
        <dbReference type="SAM" id="Phobius"/>
    </source>
</evidence>
<evidence type="ECO:0000259" key="16">
    <source>
        <dbReference type="PROSITE" id="PS50885"/>
    </source>
</evidence>
<feature type="transmembrane region" description="Helical" evidence="14">
    <location>
        <begin position="300"/>
        <end position="322"/>
    </location>
</feature>
<evidence type="ECO:0000256" key="1">
    <source>
        <dbReference type="ARBA" id="ARBA00000085"/>
    </source>
</evidence>
<dbReference type="InterPro" id="IPR036890">
    <property type="entry name" value="HATPase_C_sf"/>
</dbReference>
<evidence type="ECO:0000313" key="17">
    <source>
        <dbReference type="EMBL" id="RAV13303.1"/>
    </source>
</evidence>
<dbReference type="Pfam" id="PF06580">
    <property type="entry name" value="His_kinase"/>
    <property type="match status" value="1"/>
</dbReference>
<dbReference type="InterPro" id="IPR050640">
    <property type="entry name" value="Bact_2-comp_sensor_kinase"/>
</dbReference>
<feature type="transmembrane region" description="Helical" evidence="14">
    <location>
        <begin position="16"/>
        <end position="39"/>
    </location>
</feature>
<feature type="domain" description="HAMP" evidence="16">
    <location>
        <begin position="319"/>
        <end position="372"/>
    </location>
</feature>
<keyword evidence="18" id="KW-1185">Reference proteome</keyword>
<proteinExistence type="predicted"/>
<dbReference type="Gene3D" id="3.30.450.20">
    <property type="entry name" value="PAS domain"/>
    <property type="match status" value="2"/>
</dbReference>
<name>A0A329M3R7_9BACL</name>
<keyword evidence="8" id="KW-0547">Nucleotide-binding</keyword>
<keyword evidence="12" id="KW-0902">Two-component regulatory system</keyword>
<dbReference type="InterPro" id="IPR033479">
    <property type="entry name" value="dCache_1"/>
</dbReference>
<evidence type="ECO:0000256" key="8">
    <source>
        <dbReference type="ARBA" id="ARBA00022741"/>
    </source>
</evidence>